<gene>
    <name evidence="1" type="ORF">DESAMIL20_741</name>
</gene>
<dbReference type="Pfam" id="PF02348">
    <property type="entry name" value="CTP_transf_3"/>
    <property type="match status" value="1"/>
</dbReference>
<dbReference type="Proteomes" id="UP000194141">
    <property type="component" value="Unassembled WGS sequence"/>
</dbReference>
<dbReference type="PANTHER" id="PTHR42866">
    <property type="entry name" value="3-DEOXY-MANNO-OCTULOSONATE CYTIDYLYLTRANSFERASE"/>
    <property type="match status" value="1"/>
</dbReference>
<evidence type="ECO:0000313" key="1">
    <source>
        <dbReference type="EMBL" id="OSS41188.1"/>
    </source>
</evidence>
<evidence type="ECO:0000313" key="2">
    <source>
        <dbReference type="Proteomes" id="UP000194141"/>
    </source>
</evidence>
<dbReference type="Gene3D" id="3.90.550.10">
    <property type="entry name" value="Spore Coat Polysaccharide Biosynthesis Protein SpsA, Chain A"/>
    <property type="match status" value="1"/>
</dbReference>
<dbReference type="GO" id="GO:0005829">
    <property type="term" value="C:cytosol"/>
    <property type="evidence" value="ECO:0007669"/>
    <property type="project" value="TreeGrafter"/>
</dbReference>
<dbReference type="InterPro" id="IPR029044">
    <property type="entry name" value="Nucleotide-diphossugar_trans"/>
</dbReference>
<dbReference type="EMBL" id="MDSU01000018">
    <property type="protein sequence ID" value="OSS41188.1"/>
    <property type="molecule type" value="Genomic_DNA"/>
</dbReference>
<dbReference type="AlphaFoldDB" id="A0A1X4XUJ5"/>
<dbReference type="STRING" id="1562698.DESAMIL20_741"/>
<reference evidence="1 2" key="1">
    <citation type="journal article" date="2017" name="Front. Microbiol.">
        <title>Genome Sequence of Desulfurella amilsii Strain TR1 and Comparative Genomics of Desulfurellaceae Family.</title>
        <authorList>
            <person name="Florentino A.P."/>
            <person name="Stams A.J."/>
            <person name="Sanchez-Andrea I."/>
        </authorList>
    </citation>
    <scope>NUCLEOTIDE SEQUENCE [LARGE SCALE GENOMIC DNA]</scope>
    <source>
        <strain evidence="1 2">TR1</strain>
    </source>
</reference>
<proteinExistence type="predicted"/>
<sequence>MSSTRLPGKVMLPLAGKPVVWHVYNRAKQCKYVDEAIVAASTDKSDDELVDFLKANNINYYRGSLDNVLKRFMDIIYEKKPQYVVRITADCPHICPIWIDNQIKALNLFDGDVVYCENMGCAFEGAGVVKASVLEHIFKNTSDDQNKEHVGAVFITQNPDKLRIVEVCPKESLILQNCRLTLDEQKDYKLYKTIYEKLYDPEHFMYLQDIVNLLKKEPELININKDVHHKPLNIELQTKYTLMWKNAKKIGKFFWQDNP</sequence>
<keyword evidence="2" id="KW-1185">Reference proteome</keyword>
<accession>A0A1X4XUJ5</accession>
<dbReference type="SUPFAM" id="SSF53448">
    <property type="entry name" value="Nucleotide-diphospho-sugar transferases"/>
    <property type="match status" value="1"/>
</dbReference>
<dbReference type="InterPro" id="IPR003329">
    <property type="entry name" value="Cytidylyl_trans"/>
</dbReference>
<dbReference type="PANTHER" id="PTHR42866:SF1">
    <property type="entry name" value="SPORE COAT POLYSACCHARIDE BIOSYNTHESIS PROTEIN SPSF"/>
    <property type="match status" value="1"/>
</dbReference>
<protein>
    <submittedName>
        <fullName evidence="1">Spore coat polysaccharide biosynthesis protein spsF</fullName>
    </submittedName>
</protein>
<organism evidence="1 2">
    <name type="scientific">Desulfurella amilsii</name>
    <dbReference type="NCBI Taxonomy" id="1562698"/>
    <lineage>
        <taxon>Bacteria</taxon>
        <taxon>Pseudomonadati</taxon>
        <taxon>Campylobacterota</taxon>
        <taxon>Desulfurellia</taxon>
        <taxon>Desulfurellales</taxon>
        <taxon>Desulfurellaceae</taxon>
        <taxon>Desulfurella</taxon>
    </lineage>
</organism>
<name>A0A1X4XUJ5_9BACT</name>
<comment type="caution">
    <text evidence="1">The sequence shown here is derived from an EMBL/GenBank/DDBJ whole genome shotgun (WGS) entry which is preliminary data.</text>
</comment>